<proteinExistence type="predicted"/>
<dbReference type="PANTHER" id="PTHR42935">
    <property type="entry name" value="SLR0930 PROTEIN"/>
    <property type="match status" value="1"/>
</dbReference>
<comment type="caution">
    <text evidence="1">The sequence shown here is derived from an EMBL/GenBank/DDBJ whole genome shotgun (WGS) entry which is preliminary data.</text>
</comment>
<keyword evidence="2" id="KW-1185">Reference proteome</keyword>
<evidence type="ECO:0008006" key="3">
    <source>
        <dbReference type="Google" id="ProtNLM"/>
    </source>
</evidence>
<dbReference type="EMBL" id="BMLY01000009">
    <property type="protein sequence ID" value="GGP28026.1"/>
    <property type="molecule type" value="Genomic_DNA"/>
</dbReference>
<reference evidence="2" key="1">
    <citation type="journal article" date="2019" name="Int. J. Syst. Evol. Microbiol.">
        <title>The Global Catalogue of Microorganisms (GCM) 10K type strain sequencing project: providing services to taxonomists for standard genome sequencing and annotation.</title>
        <authorList>
            <consortium name="The Broad Institute Genomics Platform"/>
            <consortium name="The Broad Institute Genome Sequencing Center for Infectious Disease"/>
            <person name="Wu L."/>
            <person name="Ma J."/>
        </authorList>
    </citation>
    <scope>NUCLEOTIDE SEQUENCE [LARGE SCALE GENOMIC DNA]</scope>
    <source>
        <strain evidence="2">CGMCC 1.8860</strain>
    </source>
</reference>
<dbReference type="Proteomes" id="UP000621859">
    <property type="component" value="Unassembled WGS sequence"/>
</dbReference>
<sequence length="303" mass="34331">MYPADFPLSNVKSTHMAHPLDPHFEKLSQQLEALVNRLEAALPPAPPTTDWSAVAYRWRVQNGHRYLQAVKHVHKVSLTDLQNIDLQKQRLVENTRQFVNGKLANNVLLTGSRGCGKSSLVKAAWNEFRDTGLRLIEVDKAHLTDLPDIVALIADRPENYLVFCDDLSFEEGDYGYQALKTALDGSIAAPSANVLIYATSNRRHLVPEYFSENEQTKHVGDEIHFAEAIEEKIALSERFGLWLSFYGFSQEEYLTAVQHWLAQFGQTAWNESVEREALNWALGRGARSGRIAWQFARDWAGSH</sequence>
<dbReference type="Pfam" id="PF05673">
    <property type="entry name" value="DUF815"/>
    <property type="match status" value="1"/>
</dbReference>
<evidence type="ECO:0000313" key="1">
    <source>
        <dbReference type="EMBL" id="GGP28026.1"/>
    </source>
</evidence>
<accession>A0ABQ2PSC5</accession>
<dbReference type="PANTHER" id="PTHR42935:SF1">
    <property type="entry name" value="SLR0930 PROTEIN"/>
    <property type="match status" value="1"/>
</dbReference>
<dbReference type="InterPro" id="IPR027417">
    <property type="entry name" value="P-loop_NTPase"/>
</dbReference>
<gene>
    <name evidence="1" type="ORF">GCM10010971_38450</name>
</gene>
<dbReference type="SUPFAM" id="SSF52540">
    <property type="entry name" value="P-loop containing nucleoside triphosphate hydrolases"/>
    <property type="match status" value="1"/>
</dbReference>
<protein>
    <recommendedName>
        <fullName evidence="3">AAA+ ATPase domain-containing protein</fullName>
    </recommendedName>
</protein>
<evidence type="ECO:0000313" key="2">
    <source>
        <dbReference type="Proteomes" id="UP000621859"/>
    </source>
</evidence>
<name>A0ABQ2PSC5_9NEIS</name>
<dbReference type="Gene3D" id="3.40.50.300">
    <property type="entry name" value="P-loop containing nucleotide triphosphate hydrolases"/>
    <property type="match status" value="1"/>
</dbReference>
<organism evidence="1 2">
    <name type="scientific">Silvimonas amylolytica</name>
    <dbReference type="NCBI Taxonomy" id="449663"/>
    <lineage>
        <taxon>Bacteria</taxon>
        <taxon>Pseudomonadati</taxon>
        <taxon>Pseudomonadota</taxon>
        <taxon>Betaproteobacteria</taxon>
        <taxon>Neisseriales</taxon>
        <taxon>Chitinibacteraceae</taxon>
        <taxon>Silvimonas</taxon>
    </lineage>
</organism>
<dbReference type="InterPro" id="IPR008533">
    <property type="entry name" value="DUF815"/>
</dbReference>